<feature type="compositionally biased region" description="Polar residues" evidence="5">
    <location>
        <begin position="12"/>
        <end position="25"/>
    </location>
</feature>
<comment type="similarity">
    <text evidence="1">Belongs to the peptidase S9A family.</text>
</comment>
<feature type="domain" description="Peptidase S9 prolyl oligopeptidase catalytic" evidence="6">
    <location>
        <begin position="506"/>
        <end position="675"/>
    </location>
</feature>
<feature type="domain" description="Peptidase S9A N-terminal" evidence="7">
    <location>
        <begin position="184"/>
        <end position="442"/>
    </location>
</feature>
<evidence type="ECO:0000256" key="5">
    <source>
        <dbReference type="SAM" id="MobiDB-lite"/>
    </source>
</evidence>
<keyword evidence="4" id="KW-0720">Serine protease</keyword>
<evidence type="ECO:0000256" key="3">
    <source>
        <dbReference type="ARBA" id="ARBA00022801"/>
    </source>
</evidence>
<keyword evidence="9" id="KW-1185">Reference proteome</keyword>
<dbReference type="InterPro" id="IPR029058">
    <property type="entry name" value="AB_hydrolase_fold"/>
</dbReference>
<dbReference type="EMBL" id="NRGR01000012">
    <property type="protein sequence ID" value="PCC39799.1"/>
    <property type="molecule type" value="Genomic_DNA"/>
</dbReference>
<protein>
    <recommendedName>
        <fullName evidence="10">Oligopeptidase B</fullName>
    </recommendedName>
</protein>
<dbReference type="PRINTS" id="PR00862">
    <property type="entry name" value="PROLIGOPTASE"/>
</dbReference>
<accession>A0A2A3YKP8</accession>
<feature type="domain" description="Peptidase S9A N-terminal" evidence="7">
    <location>
        <begin position="30"/>
        <end position="114"/>
    </location>
</feature>
<dbReference type="PANTHER" id="PTHR11757:SF19">
    <property type="entry name" value="PROLYL ENDOPEPTIDASE-LIKE"/>
    <property type="match status" value="1"/>
</dbReference>
<dbReference type="Pfam" id="PF00326">
    <property type="entry name" value="Peptidase_S9"/>
    <property type="match status" value="1"/>
</dbReference>
<dbReference type="InterPro" id="IPR001375">
    <property type="entry name" value="Peptidase_S9_cat"/>
</dbReference>
<evidence type="ECO:0000259" key="6">
    <source>
        <dbReference type="Pfam" id="PF00326"/>
    </source>
</evidence>
<dbReference type="InterPro" id="IPR023302">
    <property type="entry name" value="Pept_S9A_N"/>
</dbReference>
<reference evidence="8 9" key="1">
    <citation type="journal article" date="2017" name="Elife">
        <title>Extensive horizontal gene transfer in cheese-associated bacteria.</title>
        <authorList>
            <person name="Bonham K.S."/>
            <person name="Wolfe B.E."/>
            <person name="Dutton R.J."/>
        </authorList>
    </citation>
    <scope>NUCLEOTIDE SEQUENCE [LARGE SCALE GENOMIC DNA]</scope>
    <source>
        <strain evidence="8 9">341_9</strain>
    </source>
</reference>
<name>A0A2A3YKP8_9MICO</name>
<dbReference type="RefSeq" id="WP_096196903.1">
    <property type="nucleotide sequence ID" value="NZ_JBQQOD010000021.1"/>
</dbReference>
<gene>
    <name evidence="8" type="ORF">CIK66_07450</name>
</gene>
<dbReference type="OrthoDB" id="9801421at2"/>
<dbReference type="AlphaFoldDB" id="A0A2A3YKP8"/>
<dbReference type="Proteomes" id="UP000218598">
    <property type="component" value="Unassembled WGS sequence"/>
</dbReference>
<evidence type="ECO:0000256" key="1">
    <source>
        <dbReference type="ARBA" id="ARBA00005228"/>
    </source>
</evidence>
<dbReference type="GO" id="GO:0004252">
    <property type="term" value="F:serine-type endopeptidase activity"/>
    <property type="evidence" value="ECO:0007669"/>
    <property type="project" value="InterPro"/>
</dbReference>
<dbReference type="SUPFAM" id="SSF53474">
    <property type="entry name" value="alpha/beta-Hydrolases"/>
    <property type="match status" value="1"/>
</dbReference>
<dbReference type="InterPro" id="IPR051543">
    <property type="entry name" value="Serine_Peptidase_S9A"/>
</dbReference>
<dbReference type="Pfam" id="PF02897">
    <property type="entry name" value="Peptidase_S9_N"/>
    <property type="match status" value="2"/>
</dbReference>
<organism evidence="8 9">
    <name type="scientific">Brachybacterium alimentarium</name>
    <dbReference type="NCBI Taxonomy" id="47845"/>
    <lineage>
        <taxon>Bacteria</taxon>
        <taxon>Bacillati</taxon>
        <taxon>Actinomycetota</taxon>
        <taxon>Actinomycetes</taxon>
        <taxon>Micrococcales</taxon>
        <taxon>Dermabacteraceae</taxon>
        <taxon>Brachybacterium</taxon>
    </lineage>
</organism>
<dbReference type="Gene3D" id="3.40.50.1820">
    <property type="entry name" value="alpha/beta hydrolase"/>
    <property type="match status" value="1"/>
</dbReference>
<keyword evidence="3" id="KW-0378">Hydrolase</keyword>
<evidence type="ECO:0000256" key="2">
    <source>
        <dbReference type="ARBA" id="ARBA00022670"/>
    </source>
</evidence>
<sequence length="719" mass="76947">MTLKTLAAPGNVSPSGQPRSTGSTSRPDAPHAPRRPRERTVHGESVVTGYRWLRDPFDPRTISHAEAENAYTARRTAGLERLRAVLTREVLPRRSGTAAAVPVLHDGWWYIERPAEGTIELSRMHELDVDGGIGTAPAAAEASSPREQSVLTNHRGVVGVTLSLRQDRLVRADATPNGCDLTVFDLPGGEILDRAVHGAGPESFLSTDSRWLLYTRLDDIGRSHQLRAHRIGEAGAEDVLLLEEPDQWASVEISRSRDASTLVVRSTAPRTATTWMLSLDNPTAPPRRVTTGRGRSRCQVEHAGDRLLVIPQDPAARMLLGEAALDWTGDPSEITAVLEANQGESTGSLVAESAEAFAGFVALQVRADGLPGVRVIPRRTDGSLDARAVRRLGHGGPLDAVRLDVNPSWTQTSLRYRLESLITPFTVARIDVVTGETTVLHQDEMPGHAPERYREQRVWAASPDGTRIPISLLSRRDVPADGTAPGLLYGEGAFGVSLDPSVDPAALALADRGLVVAIAHVRGGGEMGSTWHRAGRHLAKATSFDDFVAAGNHLVSTGLVSPERLGAAGIGAGGLLVAASTNLAPGLFRAVVAGAPQADPLESLLDPEVMLTLEEWMEWGDPAGDEAAYRCLRDYSPAENIRAEEYPAVYAWTARDGTDVPFGEAAVWISQLRATVTSDPEARPVLLRCLADLQDGGVGVQVEAMAWLLDQLGASVADG</sequence>
<dbReference type="Gene3D" id="2.130.10.120">
    <property type="entry name" value="Prolyl oligopeptidase, N-terminal domain"/>
    <property type="match status" value="1"/>
</dbReference>
<proteinExistence type="inferred from homology"/>
<evidence type="ECO:0000313" key="8">
    <source>
        <dbReference type="EMBL" id="PCC39799.1"/>
    </source>
</evidence>
<keyword evidence="2" id="KW-0645">Protease</keyword>
<dbReference type="SUPFAM" id="SSF50993">
    <property type="entry name" value="Peptidase/esterase 'gauge' domain"/>
    <property type="match status" value="1"/>
</dbReference>
<comment type="caution">
    <text evidence="8">The sequence shown here is derived from an EMBL/GenBank/DDBJ whole genome shotgun (WGS) entry which is preliminary data.</text>
</comment>
<dbReference type="GO" id="GO:0006508">
    <property type="term" value="P:proteolysis"/>
    <property type="evidence" value="ECO:0007669"/>
    <property type="project" value="UniProtKB-KW"/>
</dbReference>
<evidence type="ECO:0000259" key="7">
    <source>
        <dbReference type="Pfam" id="PF02897"/>
    </source>
</evidence>
<evidence type="ECO:0008006" key="10">
    <source>
        <dbReference type="Google" id="ProtNLM"/>
    </source>
</evidence>
<evidence type="ECO:0000313" key="9">
    <source>
        <dbReference type="Proteomes" id="UP000218598"/>
    </source>
</evidence>
<evidence type="ECO:0000256" key="4">
    <source>
        <dbReference type="ARBA" id="ARBA00022825"/>
    </source>
</evidence>
<feature type="region of interest" description="Disordered" evidence="5">
    <location>
        <begin position="1"/>
        <end position="43"/>
    </location>
</feature>
<dbReference type="PANTHER" id="PTHR11757">
    <property type="entry name" value="PROTEASE FAMILY S9A OLIGOPEPTIDASE"/>
    <property type="match status" value="1"/>
</dbReference>
<dbReference type="InterPro" id="IPR002470">
    <property type="entry name" value="Peptidase_S9A"/>
</dbReference>